<accession>B0VTS4</accession>
<reference evidence="3 4" key="1">
    <citation type="journal article" date="2008" name="PLoS ONE">
        <title>Comparative analysis of Acinetobacters: three genomes for three lifestyles.</title>
        <authorList>
            <person name="Vallenet D."/>
            <person name="Nordmann P."/>
            <person name="Barbe V."/>
            <person name="Poirel L."/>
            <person name="Mangenot S."/>
            <person name="Bataille E."/>
            <person name="Dossat C."/>
            <person name="Gas S."/>
            <person name="Kreimeyer A."/>
            <person name="Lenoble P."/>
            <person name="Oztas S."/>
            <person name="Poulain J."/>
            <person name="Segurens B."/>
            <person name="Robert C."/>
            <person name="Abergel C."/>
            <person name="Claverie J.M."/>
            <person name="Raoult D."/>
            <person name="Medigue C."/>
            <person name="Weissenbach J."/>
            <person name="Cruveiller S."/>
        </authorList>
    </citation>
    <scope>NUCLEOTIDE SEQUENCE [LARGE SCALE GENOMIC DNA]</scope>
    <source>
        <strain evidence="3 4">SDF</strain>
    </source>
</reference>
<evidence type="ECO:0000313" key="4">
    <source>
        <dbReference type="Proteomes" id="UP000001741"/>
    </source>
</evidence>
<dbReference type="Pfam" id="PF24703">
    <property type="entry name" value="DUF7666"/>
    <property type="match status" value="1"/>
</dbReference>
<dbReference type="HOGENOM" id="CLU_753905_0_0_6"/>
<organism evidence="3 4">
    <name type="scientific">Acinetobacter baumannii (strain SDF)</name>
    <dbReference type="NCBI Taxonomy" id="509170"/>
    <lineage>
        <taxon>Bacteria</taxon>
        <taxon>Pseudomonadati</taxon>
        <taxon>Pseudomonadota</taxon>
        <taxon>Gammaproteobacteria</taxon>
        <taxon>Moraxellales</taxon>
        <taxon>Moraxellaceae</taxon>
        <taxon>Acinetobacter</taxon>
        <taxon>Acinetobacter calcoaceticus/baumannii complex</taxon>
    </lineage>
</organism>
<protein>
    <submittedName>
        <fullName evidence="3">Phage related protein</fullName>
    </submittedName>
</protein>
<dbReference type="InterPro" id="IPR056083">
    <property type="entry name" value="DUF7666"/>
</dbReference>
<feature type="region of interest" description="Disordered" evidence="1">
    <location>
        <begin position="203"/>
        <end position="251"/>
    </location>
</feature>
<evidence type="ECO:0000256" key="1">
    <source>
        <dbReference type="SAM" id="MobiDB-lite"/>
    </source>
</evidence>
<evidence type="ECO:0000259" key="2">
    <source>
        <dbReference type="Pfam" id="PF24703"/>
    </source>
</evidence>
<name>B0VTS4_ACIBS</name>
<dbReference type="EMBL" id="CU468230">
    <property type="protein sequence ID" value="CAP00361.1"/>
    <property type="molecule type" value="Genomic_DNA"/>
</dbReference>
<gene>
    <name evidence="3" type="ordered locus">ABSDF1004</name>
</gene>
<proteinExistence type="predicted"/>
<evidence type="ECO:0000313" key="3">
    <source>
        <dbReference type="EMBL" id="CAP00361.1"/>
    </source>
</evidence>
<sequence length="337" mass="35204">MRDFYSKSEKIMTQKKETITSYKGFDKNLQCRGFQYEIGKTFEHKGKVKACGSGFHACEYPLDVFGYYAPGELNRFAVVEQSGDLSRGDDDTKVASKSITIKAEVDIPFLVKAAIEYTTSRCEPIKEDSPAFTDNNCGQAIATGYNSASSATGDWAASSATGYNSASSATGYKSASSATGYKSASSATGDKSASSATGYNSASSATGYNSASSATGYNSASSATGDKSASSATGYKSASSATGDKSASSATGNWAASLTTGHYSESQIKDQEDDQYGVAISTGYEGKAKASEGSAIVLTHRNSDGEILHIRASKVGENGVKADTWYQLDANGQFVEA</sequence>
<dbReference type="AlphaFoldDB" id="B0VTS4"/>
<dbReference type="KEGG" id="abm:ABSDF1004"/>
<dbReference type="Proteomes" id="UP000001741">
    <property type="component" value="Chromosome"/>
</dbReference>
<dbReference type="BioCyc" id="ABAU509170:GCL9-808-MONOMER"/>
<feature type="domain" description="DUF7666" evidence="2">
    <location>
        <begin position="19"/>
        <end position="112"/>
    </location>
</feature>